<evidence type="ECO:0000313" key="3">
    <source>
        <dbReference type="Proteomes" id="UP001161247"/>
    </source>
</evidence>
<dbReference type="EMBL" id="OX459122">
    <property type="protein sequence ID" value="CAI9107561.1"/>
    <property type="molecule type" value="Genomic_DNA"/>
</dbReference>
<dbReference type="GO" id="GO:0036297">
    <property type="term" value="P:interstrand cross-link repair"/>
    <property type="evidence" value="ECO:0007669"/>
    <property type="project" value="InterPro"/>
</dbReference>
<proteinExistence type="predicted"/>
<reference evidence="2" key="1">
    <citation type="submission" date="2023-03" db="EMBL/GenBank/DDBJ databases">
        <authorList>
            <person name="Julca I."/>
        </authorList>
    </citation>
    <scope>NUCLEOTIDE SEQUENCE</scope>
</reference>
<gene>
    <name evidence="2" type="ORF">OLC1_LOCUS15849</name>
</gene>
<dbReference type="AlphaFoldDB" id="A0AAV1DI67"/>
<organism evidence="2 3">
    <name type="scientific">Oldenlandia corymbosa var. corymbosa</name>
    <dbReference type="NCBI Taxonomy" id="529605"/>
    <lineage>
        <taxon>Eukaryota</taxon>
        <taxon>Viridiplantae</taxon>
        <taxon>Streptophyta</taxon>
        <taxon>Embryophyta</taxon>
        <taxon>Tracheophyta</taxon>
        <taxon>Spermatophyta</taxon>
        <taxon>Magnoliopsida</taxon>
        <taxon>eudicotyledons</taxon>
        <taxon>Gunneridae</taxon>
        <taxon>Pentapetalae</taxon>
        <taxon>asterids</taxon>
        <taxon>lamiids</taxon>
        <taxon>Gentianales</taxon>
        <taxon>Rubiaceae</taxon>
        <taxon>Rubioideae</taxon>
        <taxon>Spermacoceae</taxon>
        <taxon>Hedyotis-Oldenlandia complex</taxon>
        <taxon>Oldenlandia</taxon>
    </lineage>
</organism>
<dbReference type="PANTHER" id="PTHR14449:SF2">
    <property type="entry name" value="FANCONI ANEMIA GROUP F PROTEIN"/>
    <property type="match status" value="1"/>
</dbReference>
<dbReference type="GO" id="GO:0043240">
    <property type="term" value="C:Fanconi anaemia nuclear complex"/>
    <property type="evidence" value="ECO:0007669"/>
    <property type="project" value="InterPro"/>
</dbReference>
<sequence>MGGSYSDVSVEDLLKVIKGFIEMLILASGYQSSGRLAHWDSHNIKQAFQWAVFIEDVLRCWKSSDDHQDPVAKLDLALLEINSSPSFPQGLQNLTSTSLSQARCLILSHLIHTLPLRDTHLRATIAAIVEVDFQELQSLSGDALHVYVDRFILDATKTTFPTGRITLPGQCTRGSSEAQPGMDKISLKGGFTRCAVQELATRQLELSHLTVAEAGLDVLSRIVRNSNSNELGTTLCGKKPQLMKNVMVEERAVEPEVWSLWKSRALSYLLDNRTIRLVSGAKLLLSAPKHQWVEVLRRMAISDETDDYYEKIELLLSGSIGSKWSSLIEKVISSSYKSVTISKLYREVQDLLFRRSQNPCFEEHASTEEKGALEYLEDVLTNKVHCLLKLLPIIPAAAISLRSPLLKSYLIELESRMRGDSSAIRCCNCVMDGKNHTECEVAERIWCLYIFHACGSWVERRVPVKCFQGSYHVAKRLVWRFKSEWKPIAQRWQRSSTSRYSYDAQSYSQNFDDGCSDEHRSPLAPSPR</sequence>
<name>A0AAV1DI67_OLDCO</name>
<protein>
    <submittedName>
        <fullName evidence="2">OLC1v1006939C1</fullName>
    </submittedName>
</protein>
<keyword evidence="3" id="KW-1185">Reference proteome</keyword>
<evidence type="ECO:0000313" key="2">
    <source>
        <dbReference type="EMBL" id="CAI9107561.1"/>
    </source>
</evidence>
<dbReference type="Proteomes" id="UP001161247">
    <property type="component" value="Chromosome 5"/>
</dbReference>
<dbReference type="Pfam" id="PF11107">
    <property type="entry name" value="FANCF"/>
    <property type="match status" value="1"/>
</dbReference>
<accession>A0AAV1DI67</accession>
<feature type="region of interest" description="Disordered" evidence="1">
    <location>
        <begin position="509"/>
        <end position="528"/>
    </location>
</feature>
<evidence type="ECO:0000256" key="1">
    <source>
        <dbReference type="SAM" id="MobiDB-lite"/>
    </source>
</evidence>
<dbReference type="InterPro" id="IPR035428">
    <property type="entry name" value="FANCF"/>
</dbReference>
<dbReference type="PANTHER" id="PTHR14449">
    <property type="entry name" value="FANCONI ANEMIA GROUP F PROTEIN FANCF"/>
    <property type="match status" value="1"/>
</dbReference>